<sequence>MRTKTRWSSNGKMMIKQRPMNILKKIRAKYTNRNIRLPRTRCDVTYMSPDGTPVSIKDMDYLLDVNKTRPSEWLRGYKRWKAIRDGWQMNKERSDTMAKKKKRAKKKVSPLDKIRKQMDKLEALHEKESDIVFEINEIIDDAQMEDDICLDD</sequence>
<name>A0A382F8G7_9ZZZZ</name>
<feature type="region of interest" description="Disordered" evidence="1">
    <location>
        <begin position="91"/>
        <end position="112"/>
    </location>
</feature>
<dbReference type="EMBL" id="UINC01048606">
    <property type="protein sequence ID" value="SVB59338.1"/>
    <property type="molecule type" value="Genomic_DNA"/>
</dbReference>
<accession>A0A382F8G7</accession>
<dbReference type="AlphaFoldDB" id="A0A382F8G7"/>
<organism evidence="2">
    <name type="scientific">marine metagenome</name>
    <dbReference type="NCBI Taxonomy" id="408172"/>
    <lineage>
        <taxon>unclassified sequences</taxon>
        <taxon>metagenomes</taxon>
        <taxon>ecological metagenomes</taxon>
    </lineage>
</organism>
<protein>
    <submittedName>
        <fullName evidence="2">Uncharacterized protein</fullName>
    </submittedName>
</protein>
<evidence type="ECO:0000313" key="2">
    <source>
        <dbReference type="EMBL" id="SVB59338.1"/>
    </source>
</evidence>
<reference evidence="2" key="1">
    <citation type="submission" date="2018-05" db="EMBL/GenBank/DDBJ databases">
        <authorList>
            <person name="Lanie J.A."/>
            <person name="Ng W.-L."/>
            <person name="Kazmierczak K.M."/>
            <person name="Andrzejewski T.M."/>
            <person name="Davidsen T.M."/>
            <person name="Wayne K.J."/>
            <person name="Tettelin H."/>
            <person name="Glass J.I."/>
            <person name="Rusch D."/>
            <person name="Podicherti R."/>
            <person name="Tsui H.-C.T."/>
            <person name="Winkler M.E."/>
        </authorList>
    </citation>
    <scope>NUCLEOTIDE SEQUENCE</scope>
</reference>
<feature type="compositionally biased region" description="Basic residues" evidence="1">
    <location>
        <begin position="99"/>
        <end position="108"/>
    </location>
</feature>
<gene>
    <name evidence="2" type="ORF">METZ01_LOCUS212192</name>
</gene>
<evidence type="ECO:0000256" key="1">
    <source>
        <dbReference type="SAM" id="MobiDB-lite"/>
    </source>
</evidence>
<proteinExistence type="predicted"/>